<accession>A0A4S8IU95</accession>
<evidence type="ECO:0000259" key="1">
    <source>
        <dbReference type="PROSITE" id="PS50108"/>
    </source>
</evidence>
<dbReference type="PANTHER" id="PTHR46931:SF14">
    <property type="entry name" value="CRIB DOMAIN-CONTAINING PROTEIN RIC2"/>
    <property type="match status" value="1"/>
</dbReference>
<dbReference type="EMBL" id="PYDT01000008">
    <property type="protein sequence ID" value="THU52305.1"/>
    <property type="molecule type" value="Genomic_DNA"/>
</dbReference>
<dbReference type="InterPro" id="IPR000095">
    <property type="entry name" value="CRIB_dom"/>
</dbReference>
<name>A0A4S8IU95_MUSBA</name>
<keyword evidence="3" id="KW-1185">Reference proteome</keyword>
<evidence type="ECO:0000313" key="2">
    <source>
        <dbReference type="EMBL" id="THU52305.1"/>
    </source>
</evidence>
<sequence length="221" mass="24321">MASKTSIERSKGKTAAPESKAKIWEDLVCFEGPQEGYWSLQMTRMLLVVTVIRKERKAASKFLAIKGGESCNCSQDDRRLRRIRFPTHEGSWVALQIATLAVGGDGDRQSTVEIKNSSAVLAFPKPNISAGFQRLVKSFKSLSQHVVEDEEVEMEIGFPTDVQHVAHIGCDGFNSSMSGNKNWDRAPELLPLPSSMRQYELAVAAQAGAPPPHGPRASWPQ</sequence>
<protein>
    <recommendedName>
        <fullName evidence="1">CRIB domain-containing protein</fullName>
    </recommendedName>
</protein>
<dbReference type="Proteomes" id="UP000317650">
    <property type="component" value="Chromosome 10"/>
</dbReference>
<gene>
    <name evidence="2" type="ORF">C4D60_Mb10t02590</name>
</gene>
<comment type="caution">
    <text evidence="2">The sequence shown here is derived from an EMBL/GenBank/DDBJ whole genome shotgun (WGS) entry which is preliminary data.</text>
</comment>
<dbReference type="AlphaFoldDB" id="A0A4S8IU95"/>
<dbReference type="InterPro" id="IPR044509">
    <property type="entry name" value="RIC2/4"/>
</dbReference>
<dbReference type="PANTHER" id="PTHR46931">
    <property type="entry name" value="CRIB DOMAIN-CONTAINING PROTEIN RIC2"/>
    <property type="match status" value="1"/>
</dbReference>
<feature type="domain" description="CRIB" evidence="1">
    <location>
        <begin position="156"/>
        <end position="169"/>
    </location>
</feature>
<organism evidence="2 3">
    <name type="scientific">Musa balbisiana</name>
    <name type="common">Banana</name>
    <dbReference type="NCBI Taxonomy" id="52838"/>
    <lineage>
        <taxon>Eukaryota</taxon>
        <taxon>Viridiplantae</taxon>
        <taxon>Streptophyta</taxon>
        <taxon>Embryophyta</taxon>
        <taxon>Tracheophyta</taxon>
        <taxon>Spermatophyta</taxon>
        <taxon>Magnoliopsida</taxon>
        <taxon>Liliopsida</taxon>
        <taxon>Zingiberales</taxon>
        <taxon>Musaceae</taxon>
        <taxon>Musa</taxon>
    </lineage>
</organism>
<evidence type="ECO:0000313" key="3">
    <source>
        <dbReference type="Proteomes" id="UP000317650"/>
    </source>
</evidence>
<dbReference type="PROSITE" id="PS50108">
    <property type="entry name" value="CRIB"/>
    <property type="match status" value="1"/>
</dbReference>
<reference evidence="2 3" key="1">
    <citation type="journal article" date="2019" name="Nat. Plants">
        <title>Genome sequencing of Musa balbisiana reveals subgenome evolution and function divergence in polyploid bananas.</title>
        <authorList>
            <person name="Yao X."/>
        </authorList>
    </citation>
    <scope>NUCLEOTIDE SEQUENCE [LARGE SCALE GENOMIC DNA]</scope>
    <source>
        <strain evidence="3">cv. DH-PKW</strain>
        <tissue evidence="2">Leaves</tissue>
    </source>
</reference>
<proteinExistence type="predicted"/>